<proteinExistence type="predicted"/>
<reference evidence="2" key="1">
    <citation type="journal article" date="2023" name="Nat. Plants">
        <title>Single-cell RNA sequencing provides a high-resolution roadmap for understanding the multicellular compartmentation of specialized metabolism.</title>
        <authorList>
            <person name="Sun S."/>
            <person name="Shen X."/>
            <person name="Li Y."/>
            <person name="Li Y."/>
            <person name="Wang S."/>
            <person name="Li R."/>
            <person name="Zhang H."/>
            <person name="Shen G."/>
            <person name="Guo B."/>
            <person name="Wei J."/>
            <person name="Xu J."/>
            <person name="St-Pierre B."/>
            <person name="Chen S."/>
            <person name="Sun C."/>
        </authorList>
    </citation>
    <scope>NUCLEOTIDE SEQUENCE [LARGE SCALE GENOMIC DNA]</scope>
</reference>
<evidence type="ECO:0000313" key="1">
    <source>
        <dbReference type="EMBL" id="KAI5672629.1"/>
    </source>
</evidence>
<name>A0ACC0BJ32_CATRO</name>
<accession>A0ACC0BJ32</accession>
<evidence type="ECO:0000313" key="2">
    <source>
        <dbReference type="Proteomes" id="UP001060085"/>
    </source>
</evidence>
<protein>
    <submittedName>
        <fullName evidence="1">Uncharacterized protein</fullName>
    </submittedName>
</protein>
<dbReference type="Proteomes" id="UP001060085">
    <property type="component" value="Linkage Group LG03"/>
</dbReference>
<dbReference type="EMBL" id="CM044703">
    <property type="protein sequence ID" value="KAI5672629.1"/>
    <property type="molecule type" value="Genomic_DNA"/>
</dbReference>
<organism evidence="1 2">
    <name type="scientific">Catharanthus roseus</name>
    <name type="common">Madagascar periwinkle</name>
    <name type="synonym">Vinca rosea</name>
    <dbReference type="NCBI Taxonomy" id="4058"/>
    <lineage>
        <taxon>Eukaryota</taxon>
        <taxon>Viridiplantae</taxon>
        <taxon>Streptophyta</taxon>
        <taxon>Embryophyta</taxon>
        <taxon>Tracheophyta</taxon>
        <taxon>Spermatophyta</taxon>
        <taxon>Magnoliopsida</taxon>
        <taxon>eudicotyledons</taxon>
        <taxon>Gunneridae</taxon>
        <taxon>Pentapetalae</taxon>
        <taxon>asterids</taxon>
        <taxon>lamiids</taxon>
        <taxon>Gentianales</taxon>
        <taxon>Apocynaceae</taxon>
        <taxon>Rauvolfioideae</taxon>
        <taxon>Vinceae</taxon>
        <taxon>Catharanthinae</taxon>
        <taxon>Catharanthus</taxon>
    </lineage>
</organism>
<keyword evidence="2" id="KW-1185">Reference proteome</keyword>
<comment type="caution">
    <text evidence="1">The sequence shown here is derived from an EMBL/GenBank/DDBJ whole genome shotgun (WGS) entry which is preliminary data.</text>
</comment>
<gene>
    <name evidence="1" type="ORF">M9H77_12993</name>
</gene>
<sequence length="639" mass="72366">MNKTETQKLITAGVTTMKQQEPNELCEFSLIVRDRGLLRSVLPVKNSVIPSANRWPQENDALNLSLTKNAISSHCSPTHGNPRVSRHRQANGSLEGSHRKRTERLIERRGRQKLLLILLPFLLSIYAGCHPAKATNVTLGTKLNPGDNPWFSPSGYFAFGFYRKGSGFELGIWLTGKQNETIVTWTTNRDIPPPPSDGFIQQRRSASDFYQTKCDSISRDNLTGLASASLLDSGNFVIYNIIMLFGKVLIIQPNLITRPGYENNITAQLLIPMEFLDCICTFLRRMKGNSWDASETSLMTDFVEEINLLVSHNITQIDHVIIGDYPYSQIEALSRDCQDSCNNDCNCWAARYADKLAITITFIKQSSKTQQTVVDQVGMPPHKSVVSAAFFFTMPAVLAFLLDRKRAQKYQKLRGIRYLHEECDIVVIDCNIEPKNILADENGTTKVSNFGSAKLQVPKQAENLAKDREKKRYKAPEWHNSPTISKRVDVYDYRFLLLEITCCSNDTEINILRGTKEFASWVYQRFVAKELKEVIGDEESAEMDYVERTVKVIVKAGSLKAYPLIDAQMTITILNIVQQAANYKHLKKGANEGNSVYFPLFFNFILLVQVIMFEFVVTVVETKPIEILLHLPLLVEDKV</sequence>